<keyword evidence="13" id="KW-0175">Coiled coil</keyword>
<dbReference type="EMBL" id="REFJ01000004">
    <property type="protein sequence ID" value="RMA79549.1"/>
    <property type="molecule type" value="Genomic_DNA"/>
</dbReference>
<evidence type="ECO:0000259" key="16">
    <source>
        <dbReference type="Pfam" id="PF02706"/>
    </source>
</evidence>
<dbReference type="FunFam" id="3.40.50.300:FF:000527">
    <property type="entry name" value="Tyrosine-protein kinase etk"/>
    <property type="match status" value="1"/>
</dbReference>
<feature type="coiled-coil region" evidence="13">
    <location>
        <begin position="257"/>
        <end position="363"/>
    </location>
</feature>
<dbReference type="Pfam" id="PF23607">
    <property type="entry name" value="WZC_N"/>
    <property type="match status" value="1"/>
</dbReference>
<evidence type="ECO:0000259" key="15">
    <source>
        <dbReference type="Pfam" id="PF01656"/>
    </source>
</evidence>
<gene>
    <name evidence="18" type="ORF">DFR27_1990</name>
</gene>
<dbReference type="InterPro" id="IPR002586">
    <property type="entry name" value="CobQ/CobB/MinD/ParA_Nub-bd_dom"/>
</dbReference>
<dbReference type="InterPro" id="IPR005702">
    <property type="entry name" value="Wzc-like_C"/>
</dbReference>
<dbReference type="NCBIfam" id="TIGR01007">
    <property type="entry name" value="eps_fam"/>
    <property type="match status" value="1"/>
</dbReference>
<feature type="domain" description="Tyrosine-protein kinase G-rich" evidence="17">
    <location>
        <begin position="369"/>
        <end position="449"/>
    </location>
</feature>
<sequence length="716" mass="78831">MTDTVSNQSNRASSQNDEIDLGVLFGTLLDGKYWIVAVTAFFAVVGVMIALLSTPIYRADALLQVEEKSSGLSSLTEGLGDMFSAEGSAVTEIEILKSRMVIGRTVDELGLTNVAAPSYFPVVGRGLNRLFGEPRSIRIDTLGVSDDLLGKALRLELLEADRYRLYGLDDELLFEAAIGELVNESGVALQVGDIVGSPGDEFLVKKEYWLEVVTDLQKRLSVSERGKQSGILSLAIEGEDSAKIESILDHVARNYEAQNVARESQQAEKSINFLEQQLPDVRSRLESSEEDLNAYRQSRESVDLNREAEALLEVIVDLESQLNDLSFREAEISQRFTTSHPAYKALLENRKTLEKQRVELDARIRELPETQREVLRRSRELQVNQEVYTLLLNRTQELNVVRAGTVGFVRILDNAKSALKPVKPKKPLIAVLATLLGGMLGVAIVLVRSFMNKGLESTDGVEALGLPVYGNIPNSPAQKALTLDKAKDIKLLSLENPADLSVEAIRSLRTSLHFSLMDAPNNVVMITGPSPAAGKSFVSANLGMSLALSGHRVVVVDADMRKGHMEKELRVDKSPGLSGYLQGLTEIDELVCEDVGAEGFSFVPRGEVPPNPSELLMHERMGALMVHLSNSYDIVIVDTPPVLAVTDPTIVGKYSGVNLLIGRFNLTTLKEVEIAMQRFEQSGVKLNAFVLNGVEETARTRYNYAYYHYNYESNES</sequence>
<dbReference type="Pfam" id="PF01656">
    <property type="entry name" value="CbiA"/>
    <property type="match status" value="1"/>
</dbReference>
<evidence type="ECO:0000256" key="1">
    <source>
        <dbReference type="ARBA" id="ARBA00004651"/>
    </source>
</evidence>
<proteinExistence type="inferred from homology"/>
<evidence type="ECO:0000256" key="8">
    <source>
        <dbReference type="ARBA" id="ARBA00022840"/>
    </source>
</evidence>
<evidence type="ECO:0000313" key="19">
    <source>
        <dbReference type="Proteomes" id="UP000267187"/>
    </source>
</evidence>
<dbReference type="Proteomes" id="UP000267187">
    <property type="component" value="Unassembled WGS sequence"/>
</dbReference>
<evidence type="ECO:0000256" key="12">
    <source>
        <dbReference type="ARBA" id="ARBA00053015"/>
    </source>
</evidence>
<keyword evidence="11" id="KW-0829">Tyrosine-protein kinase</keyword>
<dbReference type="AlphaFoldDB" id="A0A3M0A7M8"/>
<evidence type="ECO:0000256" key="9">
    <source>
        <dbReference type="ARBA" id="ARBA00022989"/>
    </source>
</evidence>
<dbReference type="GO" id="GO:0042802">
    <property type="term" value="F:identical protein binding"/>
    <property type="evidence" value="ECO:0007669"/>
    <property type="project" value="UniProtKB-ARBA"/>
</dbReference>
<keyword evidence="7 18" id="KW-0418">Kinase</keyword>
<keyword evidence="5 14" id="KW-0812">Transmembrane</keyword>
<evidence type="ECO:0000256" key="6">
    <source>
        <dbReference type="ARBA" id="ARBA00022741"/>
    </source>
</evidence>
<feature type="domain" description="Polysaccharide chain length determinant N-terminal" evidence="16">
    <location>
        <begin position="17"/>
        <end position="109"/>
    </location>
</feature>
<organism evidence="18 19">
    <name type="scientific">Umboniibacter marinipuniceus</name>
    <dbReference type="NCBI Taxonomy" id="569599"/>
    <lineage>
        <taxon>Bacteria</taxon>
        <taxon>Pseudomonadati</taxon>
        <taxon>Pseudomonadota</taxon>
        <taxon>Gammaproteobacteria</taxon>
        <taxon>Cellvibrionales</taxon>
        <taxon>Cellvibrionaceae</taxon>
        <taxon>Umboniibacter</taxon>
    </lineage>
</organism>
<evidence type="ECO:0000259" key="17">
    <source>
        <dbReference type="Pfam" id="PF13807"/>
    </source>
</evidence>
<dbReference type="GO" id="GO:0005524">
    <property type="term" value="F:ATP binding"/>
    <property type="evidence" value="ECO:0007669"/>
    <property type="project" value="UniProtKB-KW"/>
</dbReference>
<feature type="transmembrane region" description="Helical" evidence="14">
    <location>
        <begin position="428"/>
        <end position="447"/>
    </location>
</feature>
<comment type="catalytic activity">
    <reaction evidence="12">
        <text>L-tyrosyl-[protein] + ATP = O-phospho-L-tyrosyl-[protein] + ADP + H(+)</text>
        <dbReference type="Rhea" id="RHEA:10596"/>
        <dbReference type="Rhea" id="RHEA-COMP:10136"/>
        <dbReference type="Rhea" id="RHEA-COMP:20101"/>
        <dbReference type="ChEBI" id="CHEBI:15378"/>
        <dbReference type="ChEBI" id="CHEBI:30616"/>
        <dbReference type="ChEBI" id="CHEBI:46858"/>
        <dbReference type="ChEBI" id="CHEBI:61978"/>
        <dbReference type="ChEBI" id="CHEBI:456216"/>
    </reaction>
</comment>
<name>A0A3M0A7M8_9GAMM</name>
<dbReference type="InterPro" id="IPR027417">
    <property type="entry name" value="P-loop_NTPase"/>
</dbReference>
<feature type="transmembrane region" description="Helical" evidence="14">
    <location>
        <begin position="33"/>
        <end position="52"/>
    </location>
</feature>
<dbReference type="Pfam" id="PF02706">
    <property type="entry name" value="Wzz"/>
    <property type="match status" value="1"/>
</dbReference>
<dbReference type="PANTHER" id="PTHR32309">
    <property type="entry name" value="TYROSINE-PROTEIN KINASE"/>
    <property type="match status" value="1"/>
</dbReference>
<evidence type="ECO:0000256" key="2">
    <source>
        <dbReference type="ARBA" id="ARBA00008883"/>
    </source>
</evidence>
<evidence type="ECO:0000256" key="10">
    <source>
        <dbReference type="ARBA" id="ARBA00023136"/>
    </source>
</evidence>
<comment type="similarity">
    <text evidence="2">Belongs to the etk/wzc family.</text>
</comment>
<dbReference type="Gene3D" id="3.40.50.300">
    <property type="entry name" value="P-loop containing nucleotide triphosphate hydrolases"/>
    <property type="match status" value="1"/>
</dbReference>
<dbReference type="CDD" id="cd05387">
    <property type="entry name" value="BY-kinase"/>
    <property type="match status" value="1"/>
</dbReference>
<keyword evidence="19" id="KW-1185">Reference proteome</keyword>
<keyword evidence="9 14" id="KW-1133">Transmembrane helix</keyword>
<reference evidence="18 19" key="1">
    <citation type="submission" date="2018-10" db="EMBL/GenBank/DDBJ databases">
        <title>Genomic Encyclopedia of Type Strains, Phase IV (KMG-IV): sequencing the most valuable type-strain genomes for metagenomic binning, comparative biology and taxonomic classification.</title>
        <authorList>
            <person name="Goeker M."/>
        </authorList>
    </citation>
    <scope>NUCLEOTIDE SEQUENCE [LARGE SCALE GENOMIC DNA]</scope>
    <source>
        <strain evidence="18 19">DSM 25080</strain>
    </source>
</reference>
<evidence type="ECO:0000256" key="5">
    <source>
        <dbReference type="ARBA" id="ARBA00022692"/>
    </source>
</evidence>
<evidence type="ECO:0000313" key="18">
    <source>
        <dbReference type="EMBL" id="RMA79549.1"/>
    </source>
</evidence>
<dbReference type="GO" id="GO:0004713">
    <property type="term" value="F:protein tyrosine kinase activity"/>
    <property type="evidence" value="ECO:0007669"/>
    <property type="project" value="UniProtKB-KW"/>
</dbReference>
<keyword evidence="8" id="KW-0067">ATP-binding</keyword>
<keyword evidence="6" id="KW-0547">Nucleotide-binding</keyword>
<evidence type="ECO:0000256" key="11">
    <source>
        <dbReference type="ARBA" id="ARBA00023137"/>
    </source>
</evidence>
<evidence type="ECO:0000256" key="3">
    <source>
        <dbReference type="ARBA" id="ARBA00022475"/>
    </source>
</evidence>
<dbReference type="PANTHER" id="PTHR32309:SF32">
    <property type="entry name" value="TYROSINE-PROTEIN KINASE ETK-RELATED"/>
    <property type="match status" value="1"/>
</dbReference>
<dbReference type="GO" id="GO:0005886">
    <property type="term" value="C:plasma membrane"/>
    <property type="evidence" value="ECO:0007669"/>
    <property type="project" value="UniProtKB-SubCell"/>
</dbReference>
<feature type="domain" description="CobQ/CobB/MinD/ParA nucleotide binding" evidence="15">
    <location>
        <begin position="524"/>
        <end position="665"/>
    </location>
</feature>
<keyword evidence="3" id="KW-1003">Cell membrane</keyword>
<dbReference type="RefSeq" id="WP_121877300.1">
    <property type="nucleotide sequence ID" value="NZ_REFJ01000004.1"/>
</dbReference>
<dbReference type="OrthoDB" id="9775724at2"/>
<comment type="subcellular location">
    <subcellularLocation>
        <location evidence="1">Cell membrane</location>
        <topology evidence="1">Multi-pass membrane protein</topology>
    </subcellularLocation>
</comment>
<dbReference type="Pfam" id="PF13807">
    <property type="entry name" value="GNVR"/>
    <property type="match status" value="1"/>
</dbReference>
<dbReference type="InterPro" id="IPR032807">
    <property type="entry name" value="GNVR"/>
</dbReference>
<evidence type="ECO:0000256" key="7">
    <source>
        <dbReference type="ARBA" id="ARBA00022777"/>
    </source>
</evidence>
<dbReference type="InterPro" id="IPR003856">
    <property type="entry name" value="LPS_length_determ_N"/>
</dbReference>
<dbReference type="SUPFAM" id="SSF52540">
    <property type="entry name" value="P-loop containing nucleoside triphosphate hydrolases"/>
    <property type="match status" value="1"/>
</dbReference>
<accession>A0A3M0A7M8</accession>
<dbReference type="InterPro" id="IPR050445">
    <property type="entry name" value="Bact_polysacc_biosynth/exp"/>
</dbReference>
<keyword evidence="4" id="KW-0808">Transferase</keyword>
<evidence type="ECO:0000256" key="14">
    <source>
        <dbReference type="SAM" id="Phobius"/>
    </source>
</evidence>
<evidence type="ECO:0000256" key="4">
    <source>
        <dbReference type="ARBA" id="ARBA00022679"/>
    </source>
</evidence>
<keyword evidence="10 14" id="KW-0472">Membrane</keyword>
<evidence type="ECO:0000256" key="13">
    <source>
        <dbReference type="SAM" id="Coils"/>
    </source>
</evidence>
<protein>
    <submittedName>
        <fullName evidence="18">Tyrosine-protein kinase Etk/Wzc</fullName>
    </submittedName>
</protein>
<comment type="caution">
    <text evidence="18">The sequence shown here is derived from an EMBL/GenBank/DDBJ whole genome shotgun (WGS) entry which is preliminary data.</text>
</comment>